<feature type="domain" description="PAC" evidence="4">
    <location>
        <begin position="229"/>
        <end position="281"/>
    </location>
</feature>
<dbReference type="CDD" id="cd17546">
    <property type="entry name" value="REC_hyHK_CKI1_RcsC-like"/>
    <property type="match status" value="1"/>
</dbReference>
<dbReference type="Proteomes" id="UP000251800">
    <property type="component" value="Unassembled WGS sequence"/>
</dbReference>
<evidence type="ECO:0000256" key="1">
    <source>
        <dbReference type="PROSITE-ProRule" id="PRU00169"/>
    </source>
</evidence>
<feature type="domain" description="PAS" evidence="3">
    <location>
        <begin position="150"/>
        <end position="195"/>
    </location>
</feature>
<feature type="domain" description="Response regulatory" evidence="2">
    <location>
        <begin position="14"/>
        <end position="131"/>
    </location>
</feature>
<sequence length="442" mass="48264">MEGRRQADVPARPKLLLVDDTPANLLAYRAILGKLGLELHEAESGHEALSLVLRHEFAAILMDVQMPDLDGYETAELIREHAGEVPIPVIFITAGDRSEAREFRGYDTGAIDYLFKPVNDKLLISKVRVLTDLWLHRRRLAESTDMLRRVNGQLSGLLRGAAEGIFGLTRDGVIDFTNPAAARLLGVEGAALLGQPIFTLFNAALRERVGTDFMASDMRRIAVEEGIYRSTQTEFVLPGKPPIPVAFSLSAVDSAQRQTSGFVLVFNDITDQLSAQEALRRSAEHDELTGLPNRRIFQRHLERCVHADDQPAFGLLYLDLNGFKPINDEYGHDAGDSLLKTLSWRMARMLRGADSVARLGGDEFGVVLASCSTVSQARQIAERLLEAITAPVVIDGLSLQCGASIGIAMCPDHATDADSLVRAADQAMYVAKRDPGVSIAVA</sequence>
<dbReference type="NCBIfam" id="TIGR00229">
    <property type="entry name" value="sensory_box"/>
    <property type="match status" value="1"/>
</dbReference>
<accession>A0A383XQT2</accession>
<evidence type="ECO:0000259" key="2">
    <source>
        <dbReference type="PROSITE" id="PS50110"/>
    </source>
</evidence>
<dbReference type="PANTHER" id="PTHR44757">
    <property type="entry name" value="DIGUANYLATE CYCLASE DGCP"/>
    <property type="match status" value="1"/>
</dbReference>
<feature type="modified residue" description="4-aspartylphosphate" evidence="1">
    <location>
        <position position="63"/>
    </location>
</feature>
<dbReference type="PANTHER" id="PTHR44757:SF2">
    <property type="entry name" value="BIOFILM ARCHITECTURE MAINTENANCE PROTEIN MBAA"/>
    <property type="match status" value="1"/>
</dbReference>
<keyword evidence="7" id="KW-1185">Reference proteome</keyword>
<evidence type="ECO:0000313" key="7">
    <source>
        <dbReference type="Proteomes" id="UP000251800"/>
    </source>
</evidence>
<dbReference type="PROSITE" id="PS50110">
    <property type="entry name" value="RESPONSE_REGULATORY"/>
    <property type="match status" value="1"/>
</dbReference>
<dbReference type="Gene3D" id="3.40.50.2300">
    <property type="match status" value="1"/>
</dbReference>
<comment type="caution">
    <text evidence="6">The sequence shown here is derived from an EMBL/GenBank/DDBJ whole genome shotgun (WGS) entry which is preliminary data.</text>
</comment>
<name>A0A383XQT2_9GAMM</name>
<feature type="domain" description="GGDEF" evidence="5">
    <location>
        <begin position="311"/>
        <end position="442"/>
    </location>
</feature>
<dbReference type="InterPro" id="IPR000700">
    <property type="entry name" value="PAS-assoc_C"/>
</dbReference>
<dbReference type="EMBL" id="QEQK01000015">
    <property type="protein sequence ID" value="PWN54986.1"/>
    <property type="molecule type" value="Genomic_DNA"/>
</dbReference>
<dbReference type="SMART" id="SM00448">
    <property type="entry name" value="REC"/>
    <property type="match status" value="1"/>
</dbReference>
<dbReference type="Gene3D" id="3.30.450.20">
    <property type="entry name" value="PAS domain"/>
    <property type="match status" value="1"/>
</dbReference>
<dbReference type="InterPro" id="IPR000160">
    <property type="entry name" value="GGDEF_dom"/>
</dbReference>
<dbReference type="InterPro" id="IPR052155">
    <property type="entry name" value="Biofilm_reg_signaling"/>
</dbReference>
<organism evidence="6 7">
    <name type="scientific">Abyssibacter profundi</name>
    <dbReference type="NCBI Taxonomy" id="2182787"/>
    <lineage>
        <taxon>Bacteria</taxon>
        <taxon>Pseudomonadati</taxon>
        <taxon>Pseudomonadota</taxon>
        <taxon>Gammaproteobacteria</taxon>
        <taxon>Chromatiales</taxon>
        <taxon>Oceanococcaceae</taxon>
        <taxon>Abyssibacter</taxon>
    </lineage>
</organism>
<dbReference type="InterPro" id="IPR029787">
    <property type="entry name" value="Nucleotide_cyclase"/>
</dbReference>
<dbReference type="SUPFAM" id="SSF55073">
    <property type="entry name" value="Nucleotide cyclase"/>
    <property type="match status" value="1"/>
</dbReference>
<dbReference type="Pfam" id="PF13426">
    <property type="entry name" value="PAS_9"/>
    <property type="match status" value="1"/>
</dbReference>
<dbReference type="PROSITE" id="PS50112">
    <property type="entry name" value="PAS"/>
    <property type="match status" value="1"/>
</dbReference>
<dbReference type="SMART" id="SM00091">
    <property type="entry name" value="PAS"/>
    <property type="match status" value="1"/>
</dbReference>
<dbReference type="SUPFAM" id="SSF52172">
    <property type="entry name" value="CheY-like"/>
    <property type="match status" value="1"/>
</dbReference>
<reference evidence="6 7" key="1">
    <citation type="submission" date="2018-05" db="EMBL/GenBank/DDBJ databases">
        <title>Abyssibacter profundi OUC007T gen. nov., sp. nov, a marine bacterium isolated from seawater of the Mariana Trench.</title>
        <authorList>
            <person name="Zhou S."/>
        </authorList>
    </citation>
    <scope>NUCLEOTIDE SEQUENCE [LARGE SCALE GENOMIC DNA]</scope>
    <source>
        <strain evidence="6 7">OUC007</strain>
    </source>
</reference>
<dbReference type="SUPFAM" id="SSF55785">
    <property type="entry name" value="PYP-like sensor domain (PAS domain)"/>
    <property type="match status" value="1"/>
</dbReference>
<evidence type="ECO:0000259" key="3">
    <source>
        <dbReference type="PROSITE" id="PS50112"/>
    </source>
</evidence>
<dbReference type="RefSeq" id="WP_109721276.1">
    <property type="nucleotide sequence ID" value="NZ_QEQK01000015.1"/>
</dbReference>
<evidence type="ECO:0008006" key="8">
    <source>
        <dbReference type="Google" id="ProtNLM"/>
    </source>
</evidence>
<dbReference type="SMART" id="SM00267">
    <property type="entry name" value="GGDEF"/>
    <property type="match status" value="1"/>
</dbReference>
<dbReference type="Gene3D" id="3.30.70.270">
    <property type="match status" value="1"/>
</dbReference>
<protein>
    <recommendedName>
        <fullName evidence="8">Diguanylate cyclase</fullName>
    </recommendedName>
</protein>
<keyword evidence="1" id="KW-0597">Phosphoprotein</keyword>
<dbReference type="AlphaFoldDB" id="A0A383XQT2"/>
<dbReference type="CDD" id="cd01949">
    <property type="entry name" value="GGDEF"/>
    <property type="match status" value="1"/>
</dbReference>
<dbReference type="NCBIfam" id="TIGR00254">
    <property type="entry name" value="GGDEF"/>
    <property type="match status" value="1"/>
</dbReference>
<evidence type="ECO:0000259" key="5">
    <source>
        <dbReference type="PROSITE" id="PS50887"/>
    </source>
</evidence>
<dbReference type="OrthoDB" id="5623169at2"/>
<evidence type="ECO:0000313" key="6">
    <source>
        <dbReference type="EMBL" id="PWN54986.1"/>
    </source>
</evidence>
<dbReference type="Pfam" id="PF00072">
    <property type="entry name" value="Response_reg"/>
    <property type="match status" value="1"/>
</dbReference>
<dbReference type="PROSITE" id="PS50113">
    <property type="entry name" value="PAC"/>
    <property type="match status" value="1"/>
</dbReference>
<dbReference type="PROSITE" id="PS50887">
    <property type="entry name" value="GGDEF"/>
    <property type="match status" value="1"/>
</dbReference>
<dbReference type="CDD" id="cd00130">
    <property type="entry name" value="PAS"/>
    <property type="match status" value="1"/>
</dbReference>
<dbReference type="InterPro" id="IPR043128">
    <property type="entry name" value="Rev_trsase/Diguanyl_cyclase"/>
</dbReference>
<dbReference type="InterPro" id="IPR011006">
    <property type="entry name" value="CheY-like_superfamily"/>
</dbReference>
<dbReference type="InterPro" id="IPR001789">
    <property type="entry name" value="Sig_transdc_resp-reg_receiver"/>
</dbReference>
<dbReference type="Pfam" id="PF00990">
    <property type="entry name" value="GGDEF"/>
    <property type="match status" value="1"/>
</dbReference>
<proteinExistence type="predicted"/>
<evidence type="ECO:0000259" key="4">
    <source>
        <dbReference type="PROSITE" id="PS50113"/>
    </source>
</evidence>
<dbReference type="GO" id="GO:0000160">
    <property type="term" value="P:phosphorelay signal transduction system"/>
    <property type="evidence" value="ECO:0007669"/>
    <property type="project" value="InterPro"/>
</dbReference>
<dbReference type="InterPro" id="IPR035965">
    <property type="entry name" value="PAS-like_dom_sf"/>
</dbReference>
<gene>
    <name evidence="6" type="ORF">DEH80_14715</name>
</gene>
<dbReference type="InterPro" id="IPR000014">
    <property type="entry name" value="PAS"/>
</dbReference>